<comment type="caution">
    <text evidence="1">The sequence shown here is derived from an EMBL/GenBank/DDBJ whole genome shotgun (WGS) entry which is preliminary data.</text>
</comment>
<evidence type="ECO:0000313" key="2">
    <source>
        <dbReference type="Proteomes" id="UP001260773"/>
    </source>
</evidence>
<dbReference type="EMBL" id="JARPWH010000230">
    <property type="protein sequence ID" value="MDT2405236.1"/>
    <property type="molecule type" value="Genomic_DNA"/>
</dbReference>
<gene>
    <name evidence="1" type="ORF">P7D43_23030</name>
</gene>
<reference evidence="1" key="1">
    <citation type="submission" date="2023-03" db="EMBL/GenBank/DDBJ databases">
        <authorList>
            <person name="Shen W."/>
            <person name="Cai J."/>
        </authorList>
    </citation>
    <scope>NUCLEOTIDE SEQUENCE</scope>
    <source>
        <strain evidence="1">P33-2</strain>
    </source>
</reference>
<proteinExistence type="predicted"/>
<sequence>MNELYYIESFSKKEIIEKMQNHLDEEEDELENPRSDADDEFVASIKKEVWLKAIQLAKQIEEPEFNDYLCDIKSQIEYLRIHGPGKIKSLRMLQNMVDNMITGCWSSTSIRTQKVKARLAKHWDEDLGDCLWWDFPVEEPPYCGTPLDDDFPKYKTHFTELHIPDEVEEEPKWVVKVGNLYFCGWEDTTAQFVMNTVLGEDESIIKYKNEGTASSVAKNLGGTVEKV</sequence>
<evidence type="ECO:0000313" key="1">
    <source>
        <dbReference type="EMBL" id="MDT2405236.1"/>
    </source>
</evidence>
<dbReference type="Proteomes" id="UP001260773">
    <property type="component" value="Unassembled WGS sequence"/>
</dbReference>
<evidence type="ECO:0008006" key="3">
    <source>
        <dbReference type="Google" id="ProtNLM"/>
    </source>
</evidence>
<dbReference type="RefSeq" id="WP_311865968.1">
    <property type="nucleotide sequence ID" value="NZ_JARPWH010000230.1"/>
</dbReference>
<accession>A0AAW8S3S2</accession>
<protein>
    <recommendedName>
        <fullName evidence="3">DUF1642 domain-containing protein</fullName>
    </recommendedName>
</protein>
<name>A0AAW8S3S2_ENTAV</name>
<dbReference type="AlphaFoldDB" id="A0AAW8S3S2"/>
<organism evidence="1 2">
    <name type="scientific">Enterococcus avium</name>
    <name type="common">Streptococcus avium</name>
    <dbReference type="NCBI Taxonomy" id="33945"/>
    <lineage>
        <taxon>Bacteria</taxon>
        <taxon>Bacillati</taxon>
        <taxon>Bacillota</taxon>
        <taxon>Bacilli</taxon>
        <taxon>Lactobacillales</taxon>
        <taxon>Enterococcaceae</taxon>
        <taxon>Enterococcus</taxon>
    </lineage>
</organism>